<feature type="compositionally biased region" description="Low complexity" evidence="1">
    <location>
        <begin position="97"/>
        <end position="117"/>
    </location>
</feature>
<proteinExistence type="predicted"/>
<sequence>MRLISHSLSVFFKALGLSGALLCLSASPLFPYSGIGQAYAQTTQKKQTNAKKTTARSTKSNSTKRQTTAKKNTQTSAKRTSSKSSASDVSEKRRNELQSQQKSLQEQLGSLKKQLSQTEASQNEASDALAASEEAISKANRRLRELSSERSRVENRLKELREQELAVNGQLTSAEKQNRAIARAQFLNSRRQSWQTLIAGNNPHEVARDAASLRYFARAQQKAVNQLSEQQANIHSVSEETKSKRKELAGIEASEKEGRAQLMKEQQTRKETLEKLKKQISEQRASIDKLERDQQRLGELVANIDKVLAQRKAEAERRAQQARKKQPASGKVSVGGRTPSGAFAKQRGKLLMPALGKIVGRYGQARANVSGKSTTWRGLMIQARQGSDVLACANGQVVFSDWLRGFGNLIIVDHGDGYLSIYANNESLFKSVGDRVSRGETIASVGNTGGEEKPGLYFELRRNGQPFNPLPWIGKD</sequence>
<evidence type="ECO:0000256" key="1">
    <source>
        <dbReference type="SAM" id="MobiDB-lite"/>
    </source>
</evidence>
<protein>
    <submittedName>
        <fullName evidence="3">Peptidoglycan DD-metalloendopeptidase family protein</fullName>
    </submittedName>
</protein>
<feature type="region of interest" description="Disordered" evidence="1">
    <location>
        <begin position="315"/>
        <end position="341"/>
    </location>
</feature>
<feature type="compositionally biased region" description="Low complexity" evidence="1">
    <location>
        <begin position="75"/>
        <end position="87"/>
    </location>
</feature>
<comment type="caution">
    <text evidence="3">The sequence shown here is derived from an EMBL/GenBank/DDBJ whole genome shotgun (WGS) entry which is preliminary data.</text>
</comment>
<accession>A0ABS2GQT6</accession>
<feature type="compositionally biased region" description="Polar residues" evidence="1">
    <location>
        <begin position="56"/>
        <end position="74"/>
    </location>
</feature>
<evidence type="ECO:0000259" key="2">
    <source>
        <dbReference type="Pfam" id="PF01551"/>
    </source>
</evidence>
<feature type="domain" description="M23ase beta-sheet core" evidence="2">
    <location>
        <begin position="375"/>
        <end position="469"/>
    </location>
</feature>
<organism evidence="3 4">
    <name type="scientific">Parasutterella secunda</name>
    <dbReference type="NCBI Taxonomy" id="626947"/>
    <lineage>
        <taxon>Bacteria</taxon>
        <taxon>Pseudomonadati</taxon>
        <taxon>Pseudomonadota</taxon>
        <taxon>Betaproteobacteria</taxon>
        <taxon>Burkholderiales</taxon>
        <taxon>Sutterellaceae</taxon>
        <taxon>Parasutterella</taxon>
    </lineage>
</organism>
<reference evidence="3 4" key="1">
    <citation type="journal article" date="2021" name="Sci. Rep.">
        <title>The distribution of antibiotic resistance genes in chicken gut microbiota commensals.</title>
        <authorList>
            <person name="Juricova H."/>
            <person name="Matiasovicova J."/>
            <person name="Kubasova T."/>
            <person name="Cejkova D."/>
            <person name="Rychlik I."/>
        </authorList>
    </citation>
    <scope>NUCLEOTIDE SEQUENCE [LARGE SCALE GENOMIC DNA]</scope>
    <source>
        <strain evidence="3 4">An562</strain>
    </source>
</reference>
<feature type="region of interest" description="Disordered" evidence="1">
    <location>
        <begin position="45"/>
        <end position="130"/>
    </location>
</feature>
<dbReference type="Pfam" id="PF01551">
    <property type="entry name" value="Peptidase_M23"/>
    <property type="match status" value="1"/>
</dbReference>
<dbReference type="Proteomes" id="UP000777002">
    <property type="component" value="Unassembled WGS sequence"/>
</dbReference>
<name>A0ABS2GQT6_9BURK</name>
<dbReference type="RefSeq" id="WP_205049404.1">
    <property type="nucleotide sequence ID" value="NZ_JACJKX010000001.1"/>
</dbReference>
<gene>
    <name evidence="3" type="ORF">H5985_00765</name>
</gene>
<evidence type="ECO:0000313" key="4">
    <source>
        <dbReference type="Proteomes" id="UP000777002"/>
    </source>
</evidence>
<dbReference type="InterPro" id="IPR011055">
    <property type="entry name" value="Dup_hybrid_motif"/>
</dbReference>
<dbReference type="EMBL" id="JACJKX010000001">
    <property type="protein sequence ID" value="MBM6927814.1"/>
    <property type="molecule type" value="Genomic_DNA"/>
</dbReference>
<keyword evidence="4" id="KW-1185">Reference proteome</keyword>
<dbReference type="SUPFAM" id="SSF51261">
    <property type="entry name" value="Duplicated hybrid motif"/>
    <property type="match status" value="1"/>
</dbReference>
<evidence type="ECO:0000313" key="3">
    <source>
        <dbReference type="EMBL" id="MBM6927814.1"/>
    </source>
</evidence>
<dbReference type="SUPFAM" id="SSF57997">
    <property type="entry name" value="Tropomyosin"/>
    <property type="match status" value="1"/>
</dbReference>
<dbReference type="PANTHER" id="PTHR21666:SF270">
    <property type="entry name" value="MUREIN HYDROLASE ACTIVATOR ENVC"/>
    <property type="match status" value="1"/>
</dbReference>
<dbReference type="PANTHER" id="PTHR21666">
    <property type="entry name" value="PEPTIDASE-RELATED"/>
    <property type="match status" value="1"/>
</dbReference>
<dbReference type="CDD" id="cd12797">
    <property type="entry name" value="M23_peptidase"/>
    <property type="match status" value="1"/>
</dbReference>
<dbReference type="InterPro" id="IPR016047">
    <property type="entry name" value="M23ase_b-sheet_dom"/>
</dbReference>
<dbReference type="Gene3D" id="2.70.70.10">
    <property type="entry name" value="Glucose Permease (Domain IIA)"/>
    <property type="match status" value="1"/>
</dbReference>
<dbReference type="InterPro" id="IPR050570">
    <property type="entry name" value="Cell_wall_metabolism_enzyme"/>
</dbReference>